<evidence type="ECO:0000256" key="1">
    <source>
        <dbReference type="SAM" id="SignalP"/>
    </source>
</evidence>
<keyword evidence="1" id="KW-0732">Signal</keyword>
<keyword evidence="3" id="KW-1185">Reference proteome</keyword>
<dbReference type="AlphaFoldDB" id="A0A098QU24"/>
<evidence type="ECO:0000313" key="3">
    <source>
        <dbReference type="Proteomes" id="UP000029692"/>
    </source>
</evidence>
<dbReference type="RefSeq" id="WP_037549189.1">
    <property type="nucleotide sequence ID" value="NZ_JNUP01000069.1"/>
</dbReference>
<accession>A0A098QU24</accession>
<evidence type="ECO:0000313" key="2">
    <source>
        <dbReference type="EMBL" id="KGE71106.1"/>
    </source>
</evidence>
<name>A0A098QU24_9SPIO</name>
<protein>
    <recommendedName>
        <fullName evidence="4">Outer membrane protein beta-barrel domain-containing protein</fullName>
    </recommendedName>
</protein>
<comment type="caution">
    <text evidence="2">The sequence shown here is derived from an EMBL/GenBank/DDBJ whole genome shotgun (WGS) entry which is preliminary data.</text>
</comment>
<proteinExistence type="predicted"/>
<evidence type="ECO:0008006" key="4">
    <source>
        <dbReference type="Google" id="ProtNLM"/>
    </source>
</evidence>
<feature type="chain" id="PRO_5001946560" description="Outer membrane protein beta-barrel domain-containing protein" evidence="1">
    <location>
        <begin position="21"/>
        <end position="681"/>
    </location>
</feature>
<sequence length="681" mass="72832">MKRIALAVFMVLLLAGGLSAQQETWIDTSGLPRGMLIDVTQGLMYDEWDIIFRSPAELSNYSGIGVYTAYGNYDDPGYTVNPFSTTTVNTGNFGDFQLGFTTDILGMRAGILGGFTRTTIGKITITEDLTPSVNPTTNWQYNRTVNADGEPDGTADYSYTQAIDVSNFSQNHSNKWILGLDLGPIGASLLFSHSDVREFMGGTTSYTWTKGSDNDFTTPNDQITSFTTEYGGNEGKNVVVSDTGSWDLMILGDLPLSLFGEGTPVTASLEIGYEPNSPSDMPVTTTLTTTNVTGAANAEQNSTLTVTSSTLDLLGDAKTFGGNPGTIPPPVEWIDSIFSVVDATRDEASLLALADSGLAKQRAQNPAESAGGTFSLGINAKMDPRFSLSEIVALRTRAGIGYSIASGETTTNESYSISLDLANGAADLSSYTNSSTKTAKDTIITNTLNPELAGILEFTTANDRLALSTGLVYHPTFEFEATTKANEVTTTNYSWTDATNTDPDAVAATTANNIETRAAQGSAVVTETTVFADKDTHNTYEQTLTIPVGVRLDIVPQKFQLFGGYRLDHTATTHVYTAAGSTTTTVTTVNNVAGTTVSPDPADTAVSTTKDEVTTQKTTSTWTGSMDFMLRWMPLENMTIDLIGTGIMNALNFDFLGGNTGNNVNFDRILSNLRLSVSFRF</sequence>
<organism evidence="2 3">
    <name type="scientific">Spirochaeta lutea</name>
    <dbReference type="NCBI Taxonomy" id="1480694"/>
    <lineage>
        <taxon>Bacteria</taxon>
        <taxon>Pseudomonadati</taxon>
        <taxon>Spirochaetota</taxon>
        <taxon>Spirochaetia</taxon>
        <taxon>Spirochaetales</taxon>
        <taxon>Spirochaetaceae</taxon>
        <taxon>Spirochaeta</taxon>
    </lineage>
</organism>
<gene>
    <name evidence="2" type="ORF">DC28_12710</name>
</gene>
<dbReference type="Proteomes" id="UP000029692">
    <property type="component" value="Unassembled WGS sequence"/>
</dbReference>
<dbReference type="EMBL" id="JNUP01000069">
    <property type="protein sequence ID" value="KGE71106.1"/>
    <property type="molecule type" value="Genomic_DNA"/>
</dbReference>
<feature type="signal peptide" evidence="1">
    <location>
        <begin position="1"/>
        <end position="20"/>
    </location>
</feature>
<reference evidence="2 3" key="1">
    <citation type="submission" date="2014-05" db="EMBL/GenBank/DDBJ databases">
        <title>De novo Genome Sequence of Spirocheata sp.</title>
        <authorList>
            <person name="Shivani Y."/>
            <person name="Subhash Y."/>
            <person name="Tushar L."/>
            <person name="Sasikala C."/>
            <person name="Ramana C.V."/>
        </authorList>
    </citation>
    <scope>NUCLEOTIDE SEQUENCE [LARGE SCALE GENOMIC DNA]</scope>
    <source>
        <strain evidence="2 3">JC230</strain>
    </source>
</reference>